<name>R7Q5B3_CHOCR</name>
<dbReference type="Proteomes" id="UP000012073">
    <property type="component" value="Unassembled WGS sequence"/>
</dbReference>
<dbReference type="RefSeq" id="XP_005712421.1">
    <property type="nucleotide sequence ID" value="XM_005712364.1"/>
</dbReference>
<evidence type="ECO:0000313" key="1">
    <source>
        <dbReference type="EMBL" id="CDF32650.1"/>
    </source>
</evidence>
<gene>
    <name evidence="1" type="ORF">CHC_T00001530001</name>
</gene>
<dbReference type="EMBL" id="HG001531">
    <property type="protein sequence ID" value="CDF32650.1"/>
    <property type="molecule type" value="Genomic_DNA"/>
</dbReference>
<reference evidence="2" key="1">
    <citation type="journal article" date="2013" name="Proc. Natl. Acad. Sci. U.S.A.">
        <title>Genome structure and metabolic features in the red seaweed Chondrus crispus shed light on evolution of the Archaeplastida.</title>
        <authorList>
            <person name="Collen J."/>
            <person name="Porcel B."/>
            <person name="Carre W."/>
            <person name="Ball S.G."/>
            <person name="Chaparro C."/>
            <person name="Tonon T."/>
            <person name="Barbeyron T."/>
            <person name="Michel G."/>
            <person name="Noel B."/>
            <person name="Valentin K."/>
            <person name="Elias M."/>
            <person name="Artiguenave F."/>
            <person name="Arun A."/>
            <person name="Aury J.M."/>
            <person name="Barbosa-Neto J.F."/>
            <person name="Bothwell J.H."/>
            <person name="Bouget F.Y."/>
            <person name="Brillet L."/>
            <person name="Cabello-Hurtado F."/>
            <person name="Capella-Gutierrez S."/>
            <person name="Charrier B."/>
            <person name="Cladiere L."/>
            <person name="Cock J.M."/>
            <person name="Coelho S.M."/>
            <person name="Colleoni C."/>
            <person name="Czjzek M."/>
            <person name="Da Silva C."/>
            <person name="Delage L."/>
            <person name="Denoeud F."/>
            <person name="Deschamps P."/>
            <person name="Dittami S.M."/>
            <person name="Gabaldon T."/>
            <person name="Gachon C.M."/>
            <person name="Groisillier A."/>
            <person name="Herve C."/>
            <person name="Jabbari K."/>
            <person name="Katinka M."/>
            <person name="Kloareg B."/>
            <person name="Kowalczyk N."/>
            <person name="Labadie K."/>
            <person name="Leblanc C."/>
            <person name="Lopez P.J."/>
            <person name="McLachlan D.H."/>
            <person name="Meslet-Cladiere L."/>
            <person name="Moustafa A."/>
            <person name="Nehr Z."/>
            <person name="Nyvall Collen P."/>
            <person name="Panaud O."/>
            <person name="Partensky F."/>
            <person name="Poulain J."/>
            <person name="Rensing S.A."/>
            <person name="Rousvoal S."/>
            <person name="Samson G."/>
            <person name="Symeonidi A."/>
            <person name="Weissenbach J."/>
            <person name="Zambounis A."/>
            <person name="Wincker P."/>
            <person name="Boyen C."/>
        </authorList>
    </citation>
    <scope>NUCLEOTIDE SEQUENCE [LARGE SCALE GENOMIC DNA]</scope>
    <source>
        <strain evidence="2">cv. Stackhouse</strain>
    </source>
</reference>
<sequence length="61" mass="6870">MFQPYGNPTHSPVKAQHDSVNCISQSGNLYSTCKKMEIVRASLFFTRPKNQEPPVSKHIPP</sequence>
<dbReference type="KEGG" id="ccp:CHC_T00001530001"/>
<organism evidence="1 2">
    <name type="scientific">Chondrus crispus</name>
    <name type="common">Carrageen Irish moss</name>
    <name type="synonym">Polymorpha crispa</name>
    <dbReference type="NCBI Taxonomy" id="2769"/>
    <lineage>
        <taxon>Eukaryota</taxon>
        <taxon>Rhodophyta</taxon>
        <taxon>Florideophyceae</taxon>
        <taxon>Rhodymeniophycidae</taxon>
        <taxon>Gigartinales</taxon>
        <taxon>Gigartinaceae</taxon>
        <taxon>Chondrus</taxon>
    </lineage>
</organism>
<accession>R7Q5B3</accession>
<protein>
    <submittedName>
        <fullName evidence="1">Uncharacterized protein</fullName>
    </submittedName>
</protein>
<keyword evidence="2" id="KW-1185">Reference proteome</keyword>
<proteinExistence type="predicted"/>
<evidence type="ECO:0000313" key="2">
    <source>
        <dbReference type="Proteomes" id="UP000012073"/>
    </source>
</evidence>
<dbReference type="Gramene" id="CDF32650">
    <property type="protein sequence ID" value="CDF32650"/>
    <property type="gene ID" value="CHC_T00001530001"/>
</dbReference>
<dbReference type="GeneID" id="17320154"/>
<dbReference type="AlphaFoldDB" id="R7Q5B3"/>